<feature type="coiled-coil region" evidence="1">
    <location>
        <begin position="25"/>
        <end position="52"/>
    </location>
</feature>
<sequence>MELVTIDYAEFKRLVAQEVWLKARIAELEDDIEYLDDKARRLENELFDAENQLVED</sequence>
<proteinExistence type="predicted"/>
<name>A0A9X0PID8_9STAP</name>
<organism evidence="2 3">
    <name type="scientific">Staphylococcus coagulans</name>
    <dbReference type="NCBI Taxonomy" id="74706"/>
    <lineage>
        <taxon>Bacteria</taxon>
        <taxon>Bacillati</taxon>
        <taxon>Bacillota</taxon>
        <taxon>Bacilli</taxon>
        <taxon>Bacillales</taxon>
        <taxon>Staphylococcaceae</taxon>
        <taxon>Staphylococcus</taxon>
    </lineage>
</organism>
<reference evidence="2 3" key="1">
    <citation type="journal article" date="2020" name="Access Microbiol">
        <title>Isolation and genome sequencing of Staphylococcus schleiferi subspecies coagulans from Antarctic seals.</title>
        <authorList>
            <person name="Foster G."/>
            <person name="Robb A."/>
            <person name="Paterson G.K."/>
        </authorList>
    </citation>
    <scope>NUCLEOTIDE SEQUENCE [LARGE SCALE GENOMIC DNA]</scope>
    <source>
        <strain evidence="2 3">M615/02/4</strain>
    </source>
</reference>
<evidence type="ECO:0000313" key="3">
    <source>
        <dbReference type="Proteomes" id="UP000524893"/>
    </source>
</evidence>
<keyword evidence="1" id="KW-0175">Coiled coil</keyword>
<dbReference type="EMBL" id="JABTCN010000105">
    <property type="protein sequence ID" value="MBA8777707.1"/>
    <property type="molecule type" value="Genomic_DNA"/>
</dbReference>
<protein>
    <submittedName>
        <fullName evidence="2">Uncharacterized protein</fullName>
    </submittedName>
</protein>
<dbReference type="RefSeq" id="WP_182281468.1">
    <property type="nucleotide sequence ID" value="NZ_JABTCN010000105.1"/>
</dbReference>
<gene>
    <name evidence="2" type="ORF">HR081_12615</name>
</gene>
<dbReference type="AlphaFoldDB" id="A0A9X0PID8"/>
<accession>A0A9X0PID8</accession>
<evidence type="ECO:0000313" key="2">
    <source>
        <dbReference type="EMBL" id="MBA8777707.1"/>
    </source>
</evidence>
<evidence type="ECO:0000256" key="1">
    <source>
        <dbReference type="SAM" id="Coils"/>
    </source>
</evidence>
<dbReference type="Proteomes" id="UP000524893">
    <property type="component" value="Unassembled WGS sequence"/>
</dbReference>
<comment type="caution">
    <text evidence="2">The sequence shown here is derived from an EMBL/GenBank/DDBJ whole genome shotgun (WGS) entry which is preliminary data.</text>
</comment>